<dbReference type="PROSITE" id="PS52016">
    <property type="entry name" value="TONB_DEPENDENT_REC_3"/>
    <property type="match status" value="1"/>
</dbReference>
<dbReference type="NCBIfam" id="TIGR04057">
    <property type="entry name" value="SusC_RagA_signa"/>
    <property type="match status" value="1"/>
</dbReference>
<dbReference type="Pfam" id="PF13715">
    <property type="entry name" value="CarbopepD_reg_2"/>
    <property type="match status" value="1"/>
</dbReference>
<evidence type="ECO:0000256" key="7">
    <source>
        <dbReference type="PROSITE-ProRule" id="PRU01360"/>
    </source>
</evidence>
<dbReference type="SUPFAM" id="SSF56935">
    <property type="entry name" value="Porins"/>
    <property type="match status" value="1"/>
</dbReference>
<reference evidence="10" key="2">
    <citation type="submission" date="2021-04" db="EMBL/GenBank/DDBJ databases">
        <authorList>
            <person name="Gilroy R."/>
        </authorList>
    </citation>
    <scope>NUCLEOTIDE SEQUENCE</scope>
    <source>
        <strain evidence="10">8470</strain>
    </source>
</reference>
<dbReference type="Pfam" id="PF07715">
    <property type="entry name" value="Plug"/>
    <property type="match status" value="1"/>
</dbReference>
<reference evidence="10" key="1">
    <citation type="journal article" date="2021" name="PeerJ">
        <title>Extensive microbial diversity within the chicken gut microbiome revealed by metagenomics and culture.</title>
        <authorList>
            <person name="Gilroy R."/>
            <person name="Ravi A."/>
            <person name="Getino M."/>
            <person name="Pursley I."/>
            <person name="Horton D.L."/>
            <person name="Alikhan N.F."/>
            <person name="Baker D."/>
            <person name="Gharbi K."/>
            <person name="Hall N."/>
            <person name="Watson M."/>
            <person name="Adriaenssens E.M."/>
            <person name="Foster-Nyarko E."/>
            <person name="Jarju S."/>
            <person name="Secka A."/>
            <person name="Antonio M."/>
            <person name="Oren A."/>
            <person name="Chaudhuri R.R."/>
            <person name="La Ragione R."/>
            <person name="Hildebrand F."/>
            <person name="Pallen M.J."/>
        </authorList>
    </citation>
    <scope>NUCLEOTIDE SEQUENCE</scope>
    <source>
        <strain evidence="10">8470</strain>
    </source>
</reference>
<evidence type="ECO:0000256" key="4">
    <source>
        <dbReference type="ARBA" id="ARBA00022692"/>
    </source>
</evidence>
<dbReference type="Gene3D" id="2.40.170.20">
    <property type="entry name" value="TonB-dependent receptor, beta-barrel domain"/>
    <property type="match status" value="1"/>
</dbReference>
<keyword evidence="5 7" id="KW-0472">Membrane</keyword>
<dbReference type="InterPro" id="IPR023996">
    <property type="entry name" value="TonB-dep_OMP_SusC/RagA"/>
</dbReference>
<comment type="subcellular location">
    <subcellularLocation>
        <location evidence="1 7">Cell outer membrane</location>
        <topology evidence="1 7">Multi-pass membrane protein</topology>
    </subcellularLocation>
</comment>
<dbReference type="Gene3D" id="2.60.40.1120">
    <property type="entry name" value="Carboxypeptidase-like, regulatory domain"/>
    <property type="match status" value="1"/>
</dbReference>
<dbReference type="InterPro" id="IPR036942">
    <property type="entry name" value="Beta-barrel_TonB_sf"/>
</dbReference>
<dbReference type="SUPFAM" id="SSF49464">
    <property type="entry name" value="Carboxypeptidase regulatory domain-like"/>
    <property type="match status" value="1"/>
</dbReference>
<evidence type="ECO:0000259" key="9">
    <source>
        <dbReference type="Pfam" id="PF07715"/>
    </source>
</evidence>
<evidence type="ECO:0000313" key="11">
    <source>
        <dbReference type="Proteomes" id="UP000784286"/>
    </source>
</evidence>
<feature type="chain" id="PRO_5037796707" evidence="8">
    <location>
        <begin position="29"/>
        <end position="1035"/>
    </location>
</feature>
<name>A0A948TMV5_9BACT</name>
<proteinExistence type="inferred from homology"/>
<comment type="similarity">
    <text evidence="7">Belongs to the TonB-dependent receptor family.</text>
</comment>
<keyword evidence="8" id="KW-0732">Signal</keyword>
<dbReference type="FunFam" id="2.60.40.1120:FF:000003">
    <property type="entry name" value="Outer membrane protein Omp121"/>
    <property type="match status" value="1"/>
</dbReference>
<dbReference type="GO" id="GO:0009279">
    <property type="term" value="C:cell outer membrane"/>
    <property type="evidence" value="ECO:0007669"/>
    <property type="project" value="UniProtKB-SubCell"/>
</dbReference>
<feature type="signal peptide" evidence="8">
    <location>
        <begin position="1"/>
        <end position="28"/>
    </location>
</feature>
<evidence type="ECO:0000256" key="6">
    <source>
        <dbReference type="ARBA" id="ARBA00023237"/>
    </source>
</evidence>
<dbReference type="InterPro" id="IPR008969">
    <property type="entry name" value="CarboxyPept-like_regulatory"/>
</dbReference>
<dbReference type="Gene3D" id="2.170.130.10">
    <property type="entry name" value="TonB-dependent receptor, plug domain"/>
    <property type="match status" value="1"/>
</dbReference>
<dbReference type="EMBL" id="JAHLFJ010000062">
    <property type="protein sequence ID" value="MBU3856189.1"/>
    <property type="molecule type" value="Genomic_DNA"/>
</dbReference>
<dbReference type="AlphaFoldDB" id="A0A948TMV5"/>
<protein>
    <submittedName>
        <fullName evidence="10">SusC/RagA family TonB-linked outer membrane protein</fullName>
    </submittedName>
</protein>
<evidence type="ECO:0000256" key="1">
    <source>
        <dbReference type="ARBA" id="ARBA00004571"/>
    </source>
</evidence>
<accession>A0A948TMV5</accession>
<gene>
    <name evidence="10" type="ORF">H9928_06495</name>
</gene>
<dbReference type="InterPro" id="IPR039426">
    <property type="entry name" value="TonB-dep_rcpt-like"/>
</dbReference>
<dbReference type="InterPro" id="IPR037066">
    <property type="entry name" value="Plug_dom_sf"/>
</dbReference>
<dbReference type="InterPro" id="IPR023997">
    <property type="entry name" value="TonB-dep_OMP_SusC/RagA_CS"/>
</dbReference>
<evidence type="ECO:0000256" key="5">
    <source>
        <dbReference type="ARBA" id="ARBA00023136"/>
    </source>
</evidence>
<dbReference type="InterPro" id="IPR012910">
    <property type="entry name" value="Plug_dom"/>
</dbReference>
<evidence type="ECO:0000256" key="8">
    <source>
        <dbReference type="SAM" id="SignalP"/>
    </source>
</evidence>
<dbReference type="Proteomes" id="UP000784286">
    <property type="component" value="Unassembled WGS sequence"/>
</dbReference>
<evidence type="ECO:0000256" key="3">
    <source>
        <dbReference type="ARBA" id="ARBA00022452"/>
    </source>
</evidence>
<feature type="domain" description="TonB-dependent receptor plug" evidence="9">
    <location>
        <begin position="139"/>
        <end position="235"/>
    </location>
</feature>
<dbReference type="NCBIfam" id="TIGR04056">
    <property type="entry name" value="OMP_RagA_SusC"/>
    <property type="match status" value="1"/>
</dbReference>
<organism evidence="10 11">
    <name type="scientific">Candidatus Phocaeicola excrementipullorum</name>
    <dbReference type="NCBI Taxonomy" id="2838731"/>
    <lineage>
        <taxon>Bacteria</taxon>
        <taxon>Pseudomonadati</taxon>
        <taxon>Bacteroidota</taxon>
        <taxon>Bacteroidia</taxon>
        <taxon>Bacteroidales</taxon>
        <taxon>Bacteroidaceae</taxon>
        <taxon>Phocaeicola</taxon>
    </lineage>
</organism>
<evidence type="ECO:0000256" key="2">
    <source>
        <dbReference type="ARBA" id="ARBA00022448"/>
    </source>
</evidence>
<evidence type="ECO:0000313" key="10">
    <source>
        <dbReference type="EMBL" id="MBU3856189.1"/>
    </source>
</evidence>
<keyword evidence="4 7" id="KW-0812">Transmembrane</keyword>
<sequence length="1035" mass="114711">MEKHAYGFRYLAGLLCAAGFLQVSPLGASNPATETGYMQQQTRNLVTGKVVDAAGMPIIGVNVIEKGNGSNGTITNIDGEFSVRVTSGATLVISYIGYKTQEVKVESSQPLHITLQEDSELLGEVVVTALGIKREEKALGYSVQKVSGDALNTVKSVNVATSLTGRIAGLNVQNSTEFNEAPTLTLRGETPLLVVDGVPYQNLTLSDIASDDIESVDVLKGATASALYGSRGGSGAIMVTTKKGGGEGLQIQINSSTMFNAGYLRLPEVQTSYSTGQAGKYLAGSYVWGDKMDIGREALQYNPYTYEWEMRPLVSVGKDNLKNFQELSFVTNNNVSVTQKGKLGSFRTSLTHVYNKGQWPNEKLNKITYNVSGTMNVGKFSADAGLSYNKRFYPNMGGTGYGGSGYLYNLLIWSGADFDIRDYKDYWIKGQEGQQSNWMDRSWYENPYLIANEVTTSNDYNLVNGYINASYQLAPWLKATLRSGVDFYSSKTEWKTPIGSTAGWGSKKGYYGIRNNTGFSTNNDLLLMAEKQWGDFSVDGFIGGSIYYYNTSSLTGETQNGIILPGYYSLAASVEPSTSSKSVTGKQVNSVYGKAAASWRSTVFLEVTGRNDWSSTLPEETRSYFYPSVAGSVVLSEFVPLPSWTNFWKVRGSWTKTKDDTGVYDINRVYSVSTNVWDNMTAAYNPRTIRSATLKPSESRTYEIGMALSFLGNRLRVDYAYYNKENYNNIRSVSLSPTTGYTSALVNYGETQVRKGHEITVSGDIIKREDLMWTATFNWARDRYYYGDVDPVYSTQKPWVAKGERWDWISAYDYQRDSEGNIIHNSEGLPLINPYESIQGYTSPDWIWGLSTTLRWKNFTFDIAVDGRVGGLAHAQTEQALWNSGAHIDSDNQYRYEEVVNGNITFVGDGVKLVSGSAEWDSYGNVLYDDRVFAPNDIPVSYESYMTTMNPYIGTVRTQNLLDQTFIKLRNVAISYTLPASLCQKMKLKGLTVGVIGQNLLMWTKEFRFSDPDKGSDDINTPSTRLVGFNIKLDI</sequence>
<keyword evidence="6 7" id="KW-0998">Cell outer membrane</keyword>
<comment type="caution">
    <text evidence="10">The sequence shown here is derived from an EMBL/GenBank/DDBJ whole genome shotgun (WGS) entry which is preliminary data.</text>
</comment>
<keyword evidence="3 7" id="KW-1134">Transmembrane beta strand</keyword>
<keyword evidence="2 7" id="KW-0813">Transport</keyword>